<gene>
    <name evidence="1" type="ORF">DPMN_123690</name>
</gene>
<organism evidence="1 2">
    <name type="scientific">Dreissena polymorpha</name>
    <name type="common">Zebra mussel</name>
    <name type="synonym">Mytilus polymorpha</name>
    <dbReference type="NCBI Taxonomy" id="45954"/>
    <lineage>
        <taxon>Eukaryota</taxon>
        <taxon>Metazoa</taxon>
        <taxon>Spiralia</taxon>
        <taxon>Lophotrochozoa</taxon>
        <taxon>Mollusca</taxon>
        <taxon>Bivalvia</taxon>
        <taxon>Autobranchia</taxon>
        <taxon>Heteroconchia</taxon>
        <taxon>Euheterodonta</taxon>
        <taxon>Imparidentia</taxon>
        <taxon>Neoheterodontei</taxon>
        <taxon>Myida</taxon>
        <taxon>Dreissenoidea</taxon>
        <taxon>Dreissenidae</taxon>
        <taxon>Dreissena</taxon>
    </lineage>
</organism>
<comment type="caution">
    <text evidence="1">The sequence shown here is derived from an EMBL/GenBank/DDBJ whole genome shotgun (WGS) entry which is preliminary data.</text>
</comment>
<name>A0A9D4GS32_DREPO</name>
<dbReference type="Proteomes" id="UP000828390">
    <property type="component" value="Unassembled WGS sequence"/>
</dbReference>
<evidence type="ECO:0000313" key="2">
    <source>
        <dbReference type="Proteomes" id="UP000828390"/>
    </source>
</evidence>
<sequence length="71" mass="8020">MGLNQKLDGRFTKVEEKGDSMDFGLGIVNSKITLSDTTNDRLQEKVTYLQSHWKRTILVFRGISEATSVSQ</sequence>
<protein>
    <submittedName>
        <fullName evidence="1">Uncharacterized protein</fullName>
    </submittedName>
</protein>
<accession>A0A9D4GS32</accession>
<dbReference type="EMBL" id="JAIWYP010000005">
    <property type="protein sequence ID" value="KAH3821922.1"/>
    <property type="molecule type" value="Genomic_DNA"/>
</dbReference>
<proteinExistence type="predicted"/>
<reference evidence="1" key="1">
    <citation type="journal article" date="2019" name="bioRxiv">
        <title>The Genome of the Zebra Mussel, Dreissena polymorpha: A Resource for Invasive Species Research.</title>
        <authorList>
            <person name="McCartney M.A."/>
            <person name="Auch B."/>
            <person name="Kono T."/>
            <person name="Mallez S."/>
            <person name="Zhang Y."/>
            <person name="Obille A."/>
            <person name="Becker A."/>
            <person name="Abrahante J.E."/>
            <person name="Garbe J."/>
            <person name="Badalamenti J.P."/>
            <person name="Herman A."/>
            <person name="Mangelson H."/>
            <person name="Liachko I."/>
            <person name="Sullivan S."/>
            <person name="Sone E.D."/>
            <person name="Koren S."/>
            <person name="Silverstein K.A.T."/>
            <person name="Beckman K.B."/>
            <person name="Gohl D.M."/>
        </authorList>
    </citation>
    <scope>NUCLEOTIDE SEQUENCE</scope>
    <source>
        <strain evidence="1">Duluth1</strain>
        <tissue evidence="1">Whole animal</tissue>
    </source>
</reference>
<evidence type="ECO:0000313" key="1">
    <source>
        <dbReference type="EMBL" id="KAH3821922.1"/>
    </source>
</evidence>
<keyword evidence="2" id="KW-1185">Reference proteome</keyword>
<reference evidence="1" key="2">
    <citation type="submission" date="2020-11" db="EMBL/GenBank/DDBJ databases">
        <authorList>
            <person name="McCartney M.A."/>
            <person name="Auch B."/>
            <person name="Kono T."/>
            <person name="Mallez S."/>
            <person name="Becker A."/>
            <person name="Gohl D.M."/>
            <person name="Silverstein K.A.T."/>
            <person name="Koren S."/>
            <person name="Bechman K.B."/>
            <person name="Herman A."/>
            <person name="Abrahante J.E."/>
            <person name="Garbe J."/>
        </authorList>
    </citation>
    <scope>NUCLEOTIDE SEQUENCE</scope>
    <source>
        <strain evidence="1">Duluth1</strain>
        <tissue evidence="1">Whole animal</tissue>
    </source>
</reference>
<dbReference type="AlphaFoldDB" id="A0A9D4GS32"/>